<evidence type="ECO:0000256" key="6">
    <source>
        <dbReference type="ARBA" id="ARBA00022555"/>
    </source>
</evidence>
<dbReference type="GO" id="GO:0005737">
    <property type="term" value="C:cytoplasm"/>
    <property type="evidence" value="ECO:0007669"/>
    <property type="project" value="UniProtKB-SubCell"/>
</dbReference>
<dbReference type="GO" id="GO:0071528">
    <property type="term" value="P:tRNA re-export from nucleus"/>
    <property type="evidence" value="ECO:0007669"/>
    <property type="project" value="UniProtKB-UniRule"/>
</dbReference>
<comment type="caution">
    <text evidence="13">The sequence shown here is derived from an EMBL/GenBank/DDBJ whole genome shotgun (WGS) entry which is preliminary data.</text>
</comment>
<dbReference type="GO" id="GO:0016363">
    <property type="term" value="C:nuclear matrix"/>
    <property type="evidence" value="ECO:0007669"/>
    <property type="project" value="TreeGrafter"/>
</dbReference>
<evidence type="ECO:0000259" key="11">
    <source>
        <dbReference type="Pfam" id="PF08389"/>
    </source>
</evidence>
<evidence type="ECO:0000256" key="9">
    <source>
        <dbReference type="RuleBase" id="RU366037"/>
    </source>
</evidence>
<keyword evidence="10" id="KW-0175">Coiled coil</keyword>
<gene>
    <name evidence="13" type="ORF">B9G98_04356</name>
</gene>
<accession>A0A2T0FP20</accession>
<comment type="function">
    <text evidence="9">tRNA nucleus export receptor which facilitates tRNA translocation across the nuclear pore complex.</text>
</comment>
<organism evidence="13 14">
    <name type="scientific">Wickerhamiella sorbophila</name>
    <dbReference type="NCBI Taxonomy" id="45607"/>
    <lineage>
        <taxon>Eukaryota</taxon>
        <taxon>Fungi</taxon>
        <taxon>Dikarya</taxon>
        <taxon>Ascomycota</taxon>
        <taxon>Saccharomycotina</taxon>
        <taxon>Dipodascomycetes</taxon>
        <taxon>Dipodascales</taxon>
        <taxon>Trichomonascaceae</taxon>
        <taxon>Wickerhamiella</taxon>
    </lineage>
</organism>
<evidence type="ECO:0000256" key="10">
    <source>
        <dbReference type="SAM" id="Coils"/>
    </source>
</evidence>
<evidence type="ECO:0000256" key="3">
    <source>
        <dbReference type="ARBA" id="ARBA00018928"/>
    </source>
</evidence>
<dbReference type="InterPro" id="IPR045546">
    <property type="entry name" value="Exportin-T_C"/>
</dbReference>
<comment type="subcellular location">
    <subcellularLocation>
        <location evidence="1 9">Cytoplasm</location>
    </subcellularLocation>
    <subcellularLocation>
        <location evidence="9">Nucleus</location>
    </subcellularLocation>
    <text evidence="9">Shuttles between the nucleus and the cytoplasm.</text>
</comment>
<feature type="domain" description="Exportin-T C-terminal" evidence="12">
    <location>
        <begin position="392"/>
        <end position="1019"/>
    </location>
</feature>
<dbReference type="PANTHER" id="PTHR15952">
    <property type="entry name" value="EXPORTIN-T/LOS1"/>
    <property type="match status" value="1"/>
</dbReference>
<evidence type="ECO:0000313" key="13">
    <source>
        <dbReference type="EMBL" id="PRT56736.1"/>
    </source>
</evidence>
<keyword evidence="14" id="KW-1185">Reference proteome</keyword>
<dbReference type="InterPro" id="IPR013598">
    <property type="entry name" value="Exportin-1/Importin-b-like"/>
</dbReference>
<dbReference type="InterPro" id="IPR040017">
    <property type="entry name" value="XPOT"/>
</dbReference>
<dbReference type="Gene3D" id="1.25.10.10">
    <property type="entry name" value="Leucine-rich Repeat Variant"/>
    <property type="match status" value="1"/>
</dbReference>
<evidence type="ECO:0000256" key="7">
    <source>
        <dbReference type="ARBA" id="ARBA00022884"/>
    </source>
</evidence>
<dbReference type="GO" id="GO:0031267">
    <property type="term" value="F:small GTPase binding"/>
    <property type="evidence" value="ECO:0007669"/>
    <property type="project" value="InterPro"/>
</dbReference>
<dbReference type="Pfam" id="PF08389">
    <property type="entry name" value="Xpo1"/>
    <property type="match status" value="1"/>
</dbReference>
<evidence type="ECO:0000256" key="1">
    <source>
        <dbReference type="ARBA" id="ARBA00004496"/>
    </source>
</evidence>
<evidence type="ECO:0000256" key="8">
    <source>
        <dbReference type="ARBA" id="ARBA00023242"/>
    </source>
</evidence>
<dbReference type="STRING" id="45607.A0A2T0FP20"/>
<sequence length="1023" mass="113716">MDIKQLENAIGIALQGTGDPALRQQAIGYCNEVRDSADGWQAGLAIVVEPEKRLPEAVFFGYQVLDAALPRLGAAELNIVRTKLWEFVTAMVQKDGPSLPSHTRNKLAQTLAFLFVLLYQSTWSTFFTDLQRIASGNAKATDLYLRVLKSVHEEIGDALIIREPEVTQRNSALKDQIRAQDMAQLVLSLGSILHEYSESNMEIVEGALGVTGGWVSWIEISLIVGNAALVELIFKQLTNPQVRVAACATIGEIISKKMPPENKLELIILLNLTQLLRELPAAAGDLTFDERVAYLANIVGSELCRIMDRDEINEDVRAKAEELLVELMPVIIGYLRNECDDTSIQVIPCINDYLQYVRKDTKRRQAQLDTSKLTKNNFGQFVDFPPPATFIPESRRLLLKHLLSNIIAKSVYDDEAEWAGQDDEDEAEFQQLRSKLKVLQEQIATIDVDMFMDDVAQFVTVKLSGLREQPWQQTELGLYELAAFGDILKGGVGRAVRGAESRAQQVLFELFRAMVCSDVIQTPHGAVQLWYMELVHRHSGFFTSDNRDLLFKTLEVFLSPLGVHNRDPAVRVRSWYLLFRVVKSVRRLLEPSSDISSQILRSVMPLLHVEVQLPKPADDSSDDETNPNLEFDAQLYLFELCGMLSEQAGSEAAELLRVLFGDIEQAVSSAKQAREARRTEAAELAYLRAHHDIMALGTFARGVADVVGADRGQKGEFATVSEMRSAAAAVAAVVEVLYDVPQVREACRHAISRLVGLMGSQIIMEVSRLVNSLLTHSECPEEMGDLLSFSGQLVHVFRTDATVFDMFTSLIAPLLERVFSRLQSTAVEAQSGSTDAQVARKDLVRLYLAFISNLLSNRFGAVFLVERNLAVFESVMESLIHYSQTAENDVSNQRQAVIALAKIVQLWGTGRVAADNFGAGQPVALFQGDFVYEKLTELCWTLTTKPGFSLKDAQTRLVVLELGGLQKACYEAAGPRYMEVVAKYLRAAGLASPLVDGFVNQLAMAPAKDFKRYFYDFLVKSAS</sequence>
<feature type="domain" description="Exportin-1/Importin-beta-like" evidence="11">
    <location>
        <begin position="100"/>
        <end position="249"/>
    </location>
</feature>
<evidence type="ECO:0000259" key="12">
    <source>
        <dbReference type="Pfam" id="PF19282"/>
    </source>
</evidence>
<comment type="similarity">
    <text evidence="2 9">Belongs to the exportin family.</text>
</comment>
<dbReference type="GeneID" id="36518104"/>
<keyword evidence="7 9" id="KW-0694">RNA-binding</keyword>
<dbReference type="EMBL" id="NDIQ01000022">
    <property type="protein sequence ID" value="PRT56736.1"/>
    <property type="molecule type" value="Genomic_DNA"/>
</dbReference>
<dbReference type="AlphaFoldDB" id="A0A2T0FP20"/>
<dbReference type="Proteomes" id="UP000238350">
    <property type="component" value="Unassembled WGS sequence"/>
</dbReference>
<dbReference type="PANTHER" id="PTHR15952:SF11">
    <property type="entry name" value="EXPORTIN-T"/>
    <property type="match status" value="1"/>
</dbReference>
<keyword evidence="4 9" id="KW-0813">Transport</keyword>
<keyword evidence="6 9" id="KW-0820">tRNA-binding</keyword>
<reference evidence="13 14" key="1">
    <citation type="submission" date="2017-04" db="EMBL/GenBank/DDBJ databases">
        <title>Genome sequencing of [Candida] sorbophila.</title>
        <authorList>
            <person name="Ahn J.O."/>
        </authorList>
    </citation>
    <scope>NUCLEOTIDE SEQUENCE [LARGE SCALE GENOMIC DNA]</scope>
    <source>
        <strain evidence="13 14">DS02</strain>
    </source>
</reference>
<dbReference type="SUPFAM" id="SSF48371">
    <property type="entry name" value="ARM repeat"/>
    <property type="match status" value="1"/>
</dbReference>
<proteinExistence type="inferred from homology"/>
<evidence type="ECO:0000256" key="2">
    <source>
        <dbReference type="ARBA" id="ARBA00009466"/>
    </source>
</evidence>
<dbReference type="RefSeq" id="XP_024666681.1">
    <property type="nucleotide sequence ID" value="XM_024810913.1"/>
</dbReference>
<keyword evidence="8 9" id="KW-0539">Nucleus</keyword>
<dbReference type="GO" id="GO:0005643">
    <property type="term" value="C:nuclear pore"/>
    <property type="evidence" value="ECO:0007669"/>
    <property type="project" value="TreeGrafter"/>
</dbReference>
<dbReference type="Pfam" id="PF19282">
    <property type="entry name" value="Exportin-T"/>
    <property type="match status" value="2"/>
</dbReference>
<evidence type="ECO:0000256" key="5">
    <source>
        <dbReference type="ARBA" id="ARBA00022490"/>
    </source>
</evidence>
<keyword evidence="5 9" id="KW-0963">Cytoplasm</keyword>
<feature type="domain" description="Exportin-T C-terminal" evidence="12">
    <location>
        <begin position="315"/>
        <end position="366"/>
    </location>
</feature>
<feature type="coiled-coil region" evidence="10">
    <location>
        <begin position="422"/>
        <end position="449"/>
    </location>
</feature>
<dbReference type="GO" id="GO:0000049">
    <property type="term" value="F:tRNA binding"/>
    <property type="evidence" value="ECO:0007669"/>
    <property type="project" value="UniProtKB-UniRule"/>
</dbReference>
<name>A0A2T0FP20_9ASCO</name>
<protein>
    <recommendedName>
        <fullName evidence="3 9">Exportin-T</fullName>
    </recommendedName>
    <alternativeName>
        <fullName evidence="9">Exportin(tRNA)</fullName>
    </alternativeName>
    <alternativeName>
        <fullName evidence="9">tRNA exportin</fullName>
    </alternativeName>
</protein>
<dbReference type="OrthoDB" id="26399at2759"/>
<dbReference type="InterPro" id="IPR011989">
    <property type="entry name" value="ARM-like"/>
</dbReference>
<evidence type="ECO:0000256" key="4">
    <source>
        <dbReference type="ARBA" id="ARBA00022448"/>
    </source>
</evidence>
<dbReference type="InterPro" id="IPR016024">
    <property type="entry name" value="ARM-type_fold"/>
</dbReference>
<evidence type="ECO:0000313" key="14">
    <source>
        <dbReference type="Proteomes" id="UP000238350"/>
    </source>
</evidence>